<feature type="transmembrane region" description="Helical" evidence="1">
    <location>
        <begin position="52"/>
        <end position="70"/>
    </location>
</feature>
<gene>
    <name evidence="3" type="ORF">HNR44_000351</name>
</gene>
<dbReference type="InterPro" id="IPR052710">
    <property type="entry name" value="CAAX_protease"/>
</dbReference>
<feature type="transmembrane region" description="Helical" evidence="1">
    <location>
        <begin position="91"/>
        <end position="111"/>
    </location>
</feature>
<dbReference type="RefSeq" id="WP_184402402.1">
    <property type="nucleotide sequence ID" value="NZ_JACHHJ010000001.1"/>
</dbReference>
<dbReference type="Pfam" id="PF02517">
    <property type="entry name" value="Rce1-like"/>
    <property type="match status" value="1"/>
</dbReference>
<dbReference type="GO" id="GO:0004175">
    <property type="term" value="F:endopeptidase activity"/>
    <property type="evidence" value="ECO:0007669"/>
    <property type="project" value="UniProtKB-ARBA"/>
</dbReference>
<feature type="domain" description="CAAX prenyl protease 2/Lysostaphin resistance protein A-like" evidence="2">
    <location>
        <begin position="96"/>
        <end position="184"/>
    </location>
</feature>
<dbReference type="AlphaFoldDB" id="A0A841PWM7"/>
<organism evidence="3 4">
    <name type="scientific">Geomicrobium halophilum</name>
    <dbReference type="NCBI Taxonomy" id="549000"/>
    <lineage>
        <taxon>Bacteria</taxon>
        <taxon>Bacillati</taxon>
        <taxon>Bacillota</taxon>
        <taxon>Bacilli</taxon>
        <taxon>Bacillales</taxon>
        <taxon>Geomicrobium</taxon>
    </lineage>
</organism>
<feature type="transmembrane region" description="Helical" evidence="1">
    <location>
        <begin position="123"/>
        <end position="141"/>
    </location>
</feature>
<reference evidence="3 4" key="1">
    <citation type="submission" date="2020-08" db="EMBL/GenBank/DDBJ databases">
        <title>Genomic Encyclopedia of Type Strains, Phase IV (KMG-IV): sequencing the most valuable type-strain genomes for metagenomic binning, comparative biology and taxonomic classification.</title>
        <authorList>
            <person name="Goeker M."/>
        </authorList>
    </citation>
    <scope>NUCLEOTIDE SEQUENCE [LARGE SCALE GENOMIC DNA]</scope>
    <source>
        <strain evidence="3 4">DSM 21769</strain>
    </source>
</reference>
<name>A0A841PWM7_9BACL</name>
<dbReference type="PANTHER" id="PTHR36435:SF1">
    <property type="entry name" value="CAAX AMINO TERMINAL PROTEASE FAMILY PROTEIN"/>
    <property type="match status" value="1"/>
</dbReference>
<evidence type="ECO:0000313" key="3">
    <source>
        <dbReference type="EMBL" id="MBB6448402.1"/>
    </source>
</evidence>
<keyword evidence="1" id="KW-0472">Membrane</keyword>
<dbReference type="Proteomes" id="UP000568839">
    <property type="component" value="Unassembled WGS sequence"/>
</dbReference>
<dbReference type="InterPro" id="IPR003675">
    <property type="entry name" value="Rce1/LyrA-like_dom"/>
</dbReference>
<feature type="transmembrane region" description="Helical" evidence="1">
    <location>
        <begin position="148"/>
        <end position="172"/>
    </location>
</feature>
<dbReference type="GO" id="GO:0080120">
    <property type="term" value="P:CAAX-box protein maturation"/>
    <property type="evidence" value="ECO:0007669"/>
    <property type="project" value="UniProtKB-ARBA"/>
</dbReference>
<evidence type="ECO:0000259" key="2">
    <source>
        <dbReference type="Pfam" id="PF02517"/>
    </source>
</evidence>
<dbReference type="EMBL" id="JACHHJ010000001">
    <property type="protein sequence ID" value="MBB6448402.1"/>
    <property type="molecule type" value="Genomic_DNA"/>
</dbReference>
<evidence type="ECO:0000256" key="1">
    <source>
        <dbReference type="SAM" id="Phobius"/>
    </source>
</evidence>
<protein>
    <recommendedName>
        <fullName evidence="2">CAAX prenyl protease 2/Lysostaphin resistance protein A-like domain-containing protein</fullName>
    </recommendedName>
</protein>
<evidence type="ECO:0000313" key="4">
    <source>
        <dbReference type="Proteomes" id="UP000568839"/>
    </source>
</evidence>
<accession>A0A841PWM7</accession>
<keyword evidence="1" id="KW-0812">Transmembrane</keyword>
<comment type="caution">
    <text evidence="3">The sequence shown here is derived from an EMBL/GenBank/DDBJ whole genome shotgun (WGS) entry which is preliminary data.</text>
</comment>
<keyword evidence="1" id="KW-1133">Transmembrane helix</keyword>
<keyword evidence="4" id="KW-1185">Reference proteome</keyword>
<proteinExistence type="predicted"/>
<dbReference type="PANTHER" id="PTHR36435">
    <property type="entry name" value="SLR1288 PROTEIN"/>
    <property type="match status" value="1"/>
</dbReference>
<feature type="transmembrane region" description="Helical" evidence="1">
    <location>
        <begin position="12"/>
        <end position="32"/>
    </location>
</feature>
<sequence>MKMTNSRLLLAVWQSFGFMILLGLVLMIVFRWGEVFSFLSSLFALESFGIDVLIGLASGGVMALIVTLIVKMTNMELPENEMTRLLKKITHIRGGIVTIALGAAVAEEFLFRGALVGLFIHDWNTAIVLVLNAVIFTVLHIPQYKGKTLMHVIVFVMGLWLAFLFLLSYTLWAPIAAHALYNAILGLQLRNQLEDELESEAVSDE</sequence>